<proteinExistence type="predicted"/>
<name>A0A6M5Z2H4_9BACT</name>
<reference evidence="10" key="1">
    <citation type="submission" date="2020-05" db="EMBL/GenBank/DDBJ databases">
        <title>Frigoriglobus tundricola gen. nov., sp. nov., a psychrotolerant cellulolytic planctomycete of the family Gemmataceae with two divergent copies of 16S rRNA gene.</title>
        <authorList>
            <person name="Kulichevskaya I.S."/>
            <person name="Ivanova A.A."/>
            <person name="Naumoff D.G."/>
            <person name="Beletsky A.V."/>
            <person name="Rijpstra W.I.C."/>
            <person name="Sinninghe Damste J.S."/>
            <person name="Mardanov A.V."/>
            <person name="Ravin N.V."/>
            <person name="Dedysh S.N."/>
        </authorList>
    </citation>
    <scope>NUCLEOTIDE SEQUENCE [LARGE SCALE GENOMIC DNA]</scope>
    <source>
        <strain evidence="10">PL17</strain>
    </source>
</reference>
<dbReference type="InterPro" id="IPR000014">
    <property type="entry name" value="PAS"/>
</dbReference>
<evidence type="ECO:0000259" key="6">
    <source>
        <dbReference type="PROSITE" id="PS50110"/>
    </source>
</evidence>
<evidence type="ECO:0000259" key="7">
    <source>
        <dbReference type="PROSITE" id="PS50112"/>
    </source>
</evidence>
<dbReference type="RefSeq" id="WP_171474679.1">
    <property type="nucleotide sequence ID" value="NZ_CP053452.2"/>
</dbReference>
<evidence type="ECO:0000256" key="3">
    <source>
        <dbReference type="ARBA" id="ARBA00022553"/>
    </source>
</evidence>
<dbReference type="InterPro" id="IPR013655">
    <property type="entry name" value="PAS_fold_3"/>
</dbReference>
<accession>A0A6M5Z2H4</accession>
<evidence type="ECO:0000313" key="9">
    <source>
        <dbReference type="EMBL" id="QJW99770.1"/>
    </source>
</evidence>
<dbReference type="InterPro" id="IPR001789">
    <property type="entry name" value="Sig_transdc_resp-reg_receiver"/>
</dbReference>
<dbReference type="Gene3D" id="3.30.450.20">
    <property type="entry name" value="PAS domain"/>
    <property type="match status" value="2"/>
</dbReference>
<dbReference type="NCBIfam" id="TIGR00229">
    <property type="entry name" value="sensory_box"/>
    <property type="match status" value="1"/>
</dbReference>
<evidence type="ECO:0000256" key="4">
    <source>
        <dbReference type="PROSITE-ProRule" id="PRU00169"/>
    </source>
</evidence>
<dbReference type="CDD" id="cd00082">
    <property type="entry name" value="HisKA"/>
    <property type="match status" value="1"/>
</dbReference>
<dbReference type="PRINTS" id="PR00344">
    <property type="entry name" value="BCTRLSENSOR"/>
</dbReference>
<dbReference type="Pfam" id="PF02518">
    <property type="entry name" value="HATPase_c"/>
    <property type="match status" value="1"/>
</dbReference>
<dbReference type="Gene3D" id="3.40.50.2300">
    <property type="match status" value="1"/>
</dbReference>
<dbReference type="GO" id="GO:0000155">
    <property type="term" value="F:phosphorelay sensor kinase activity"/>
    <property type="evidence" value="ECO:0007669"/>
    <property type="project" value="InterPro"/>
</dbReference>
<dbReference type="Proteomes" id="UP000503447">
    <property type="component" value="Chromosome"/>
</dbReference>
<dbReference type="CDD" id="cd00156">
    <property type="entry name" value="REC"/>
    <property type="match status" value="1"/>
</dbReference>
<keyword evidence="10" id="KW-1185">Reference proteome</keyword>
<feature type="modified residue" description="4-aspartylphosphate" evidence="4">
    <location>
        <position position="596"/>
    </location>
</feature>
<dbReference type="InterPro" id="IPR011006">
    <property type="entry name" value="CheY-like_superfamily"/>
</dbReference>
<dbReference type="Gene3D" id="3.30.565.10">
    <property type="entry name" value="Histidine kinase-like ATPase, C-terminal domain"/>
    <property type="match status" value="1"/>
</dbReference>
<comment type="catalytic activity">
    <reaction evidence="1">
        <text>ATP + protein L-histidine = ADP + protein N-phospho-L-histidine.</text>
        <dbReference type="EC" id="2.7.13.3"/>
    </reaction>
</comment>
<dbReference type="InterPro" id="IPR003661">
    <property type="entry name" value="HisK_dim/P_dom"/>
</dbReference>
<feature type="domain" description="PAS" evidence="7">
    <location>
        <begin position="24"/>
        <end position="96"/>
    </location>
</feature>
<evidence type="ECO:0000256" key="1">
    <source>
        <dbReference type="ARBA" id="ARBA00000085"/>
    </source>
</evidence>
<dbReference type="AlphaFoldDB" id="A0A6M5Z2H4"/>
<protein>
    <recommendedName>
        <fullName evidence="2">histidine kinase</fullName>
        <ecNumber evidence="2">2.7.13.3</ecNumber>
    </recommendedName>
</protein>
<dbReference type="Pfam" id="PF08448">
    <property type="entry name" value="PAS_4"/>
    <property type="match status" value="1"/>
</dbReference>
<dbReference type="InterPro" id="IPR001610">
    <property type="entry name" value="PAC"/>
</dbReference>
<dbReference type="EMBL" id="CP053452">
    <property type="protein sequence ID" value="QJW99770.1"/>
    <property type="molecule type" value="Genomic_DNA"/>
</dbReference>
<dbReference type="Pfam" id="PF08447">
    <property type="entry name" value="PAS_3"/>
    <property type="match status" value="1"/>
</dbReference>
<feature type="domain" description="Histidine kinase" evidence="5">
    <location>
        <begin position="302"/>
        <end position="525"/>
    </location>
</feature>
<dbReference type="InterPro" id="IPR036890">
    <property type="entry name" value="HATPase_C_sf"/>
</dbReference>
<dbReference type="Gene3D" id="2.10.70.100">
    <property type="match status" value="1"/>
</dbReference>
<dbReference type="Gene3D" id="1.10.287.130">
    <property type="match status" value="1"/>
</dbReference>
<dbReference type="PROSITE" id="PS50110">
    <property type="entry name" value="RESPONSE_REGULATORY"/>
    <property type="match status" value="1"/>
</dbReference>
<dbReference type="PROSITE" id="PS50113">
    <property type="entry name" value="PAC"/>
    <property type="match status" value="2"/>
</dbReference>
<dbReference type="InterPro" id="IPR003594">
    <property type="entry name" value="HATPase_dom"/>
</dbReference>
<dbReference type="PROSITE" id="PS50112">
    <property type="entry name" value="PAS"/>
    <property type="match status" value="1"/>
</dbReference>
<feature type="domain" description="PAC" evidence="8">
    <location>
        <begin position="228"/>
        <end position="282"/>
    </location>
</feature>
<feature type="domain" description="Response regulatory" evidence="6">
    <location>
        <begin position="545"/>
        <end position="660"/>
    </location>
</feature>
<dbReference type="PROSITE" id="PS50109">
    <property type="entry name" value="HIS_KIN"/>
    <property type="match status" value="1"/>
</dbReference>
<dbReference type="SUPFAM" id="SSF55874">
    <property type="entry name" value="ATPase domain of HSP90 chaperone/DNA topoisomerase II/histidine kinase"/>
    <property type="match status" value="1"/>
</dbReference>
<sequence length="660" mass="71464">MADLPAPAHPSDSRATTEAQLRSAEQRLAFHVENTPLAVIEWDHEVRVTRWNAQAERMFGWAAQEVIGKSLYECPFVLEENIELARRMMKEAATGGLPRSTVTTANRTKDGRVVWCEWYNSTRYDDAGRMASTLSLGLDVSDRRASAEALALSQARLLAALDGAQMLAWDLDLITNRWETTLGIPDFYGADPGGDYSNPELALQVVHPDDLPIVLEGRRRAIEADVPMAYEFRGRAPAADGLPRWFSTRGRVLRDAAGAPVRIVAVTSDVTARKRSEEEREVLNRQLQDAQRWESLGVLAGGVAHDFNNILTVVLGSAGLARRGVAPGSPTLGYLDQIEQACRRAADVCRQMLAYAGRAQGSGARTQLSALVRESARRCSTRPPHATVRLDLNDRLPAVAVDPAQVRQVLINLATNAAEATAEKGGEILVRTHADEVADGESDSGFQLAPAPGRYVLLTVADTGSGMAPDVRARMFDPFFTTRFPGRGLGLAAVLGIVRAHKGGIRVETAPNRGTAVTVYWPACASDAPPAPALAPRPAPRKGPLALVIDDEMFVREVTASTLEEMGFTALLAADGPSGLSVFREHGEAIKLAVIDVMMPGMTGDQVLEELRGTAPALPVVLVSGFTDRRVLKVGFGTRTEFLQKPFHPEDLMAIVRRLT</sequence>
<dbReference type="InterPro" id="IPR000700">
    <property type="entry name" value="PAS-assoc_C"/>
</dbReference>
<evidence type="ECO:0000259" key="5">
    <source>
        <dbReference type="PROSITE" id="PS50109"/>
    </source>
</evidence>
<dbReference type="SMART" id="SM00388">
    <property type="entry name" value="HisKA"/>
    <property type="match status" value="1"/>
</dbReference>
<dbReference type="SMART" id="SM00387">
    <property type="entry name" value="HATPase_c"/>
    <property type="match status" value="1"/>
</dbReference>
<dbReference type="Pfam" id="PF00072">
    <property type="entry name" value="Response_reg"/>
    <property type="match status" value="1"/>
</dbReference>
<keyword evidence="3 4" id="KW-0597">Phosphoprotein</keyword>
<dbReference type="SMART" id="SM00086">
    <property type="entry name" value="PAC"/>
    <property type="match status" value="2"/>
</dbReference>
<dbReference type="PANTHER" id="PTHR43065:SF42">
    <property type="entry name" value="TWO-COMPONENT SENSOR PPRA"/>
    <property type="match status" value="1"/>
</dbReference>
<dbReference type="InterPro" id="IPR036097">
    <property type="entry name" value="HisK_dim/P_sf"/>
</dbReference>
<dbReference type="EC" id="2.7.13.3" evidence="2"/>
<dbReference type="KEGG" id="ftj:FTUN_7393"/>
<evidence type="ECO:0000259" key="8">
    <source>
        <dbReference type="PROSITE" id="PS50113"/>
    </source>
</evidence>
<dbReference type="SMART" id="SM00448">
    <property type="entry name" value="REC"/>
    <property type="match status" value="1"/>
</dbReference>
<evidence type="ECO:0000256" key="2">
    <source>
        <dbReference type="ARBA" id="ARBA00012438"/>
    </source>
</evidence>
<dbReference type="InterPro" id="IPR005467">
    <property type="entry name" value="His_kinase_dom"/>
</dbReference>
<dbReference type="PANTHER" id="PTHR43065">
    <property type="entry name" value="SENSOR HISTIDINE KINASE"/>
    <property type="match status" value="1"/>
</dbReference>
<dbReference type="SUPFAM" id="SSF47384">
    <property type="entry name" value="Homodimeric domain of signal transducing histidine kinase"/>
    <property type="match status" value="1"/>
</dbReference>
<gene>
    <name evidence="9" type="ORF">FTUN_7393</name>
</gene>
<organism evidence="9 10">
    <name type="scientific">Frigoriglobus tundricola</name>
    <dbReference type="NCBI Taxonomy" id="2774151"/>
    <lineage>
        <taxon>Bacteria</taxon>
        <taxon>Pseudomonadati</taxon>
        <taxon>Planctomycetota</taxon>
        <taxon>Planctomycetia</taxon>
        <taxon>Gemmatales</taxon>
        <taxon>Gemmataceae</taxon>
        <taxon>Frigoriglobus</taxon>
    </lineage>
</organism>
<dbReference type="CDD" id="cd00130">
    <property type="entry name" value="PAS"/>
    <property type="match status" value="2"/>
</dbReference>
<evidence type="ECO:0000313" key="10">
    <source>
        <dbReference type="Proteomes" id="UP000503447"/>
    </source>
</evidence>
<feature type="domain" description="PAC" evidence="8">
    <location>
        <begin position="99"/>
        <end position="152"/>
    </location>
</feature>
<dbReference type="SUPFAM" id="SSF52172">
    <property type="entry name" value="CheY-like"/>
    <property type="match status" value="1"/>
</dbReference>
<dbReference type="InterPro" id="IPR013656">
    <property type="entry name" value="PAS_4"/>
</dbReference>
<dbReference type="InterPro" id="IPR035965">
    <property type="entry name" value="PAS-like_dom_sf"/>
</dbReference>
<dbReference type="InterPro" id="IPR004358">
    <property type="entry name" value="Sig_transdc_His_kin-like_C"/>
</dbReference>
<dbReference type="SMART" id="SM00091">
    <property type="entry name" value="PAS"/>
    <property type="match status" value="2"/>
</dbReference>
<dbReference type="SUPFAM" id="SSF55785">
    <property type="entry name" value="PYP-like sensor domain (PAS domain)"/>
    <property type="match status" value="2"/>
</dbReference>